<name>A0A2S6C040_9PEZI</name>
<dbReference type="SUPFAM" id="SSF56176">
    <property type="entry name" value="FAD-binding/transporter-associated domain-like"/>
    <property type="match status" value="1"/>
</dbReference>
<dbReference type="InterPro" id="IPR016166">
    <property type="entry name" value="FAD-bd_PCMH"/>
</dbReference>
<dbReference type="OrthoDB" id="9983560at2759"/>
<dbReference type="GO" id="GO:0016491">
    <property type="term" value="F:oxidoreductase activity"/>
    <property type="evidence" value="ECO:0007669"/>
    <property type="project" value="UniProtKB-KW"/>
</dbReference>
<feature type="domain" description="FAD-binding PCMH-type" evidence="5">
    <location>
        <begin position="40"/>
        <end position="212"/>
    </location>
</feature>
<comment type="caution">
    <text evidence="6">The sequence shown here is derived from an EMBL/GenBank/DDBJ whole genome shotgun (WGS) entry which is preliminary data.</text>
</comment>
<dbReference type="InterPro" id="IPR036318">
    <property type="entry name" value="FAD-bd_PCMH-like_sf"/>
</dbReference>
<protein>
    <recommendedName>
        <fullName evidence="5">FAD-binding PCMH-type domain-containing protein</fullName>
    </recommendedName>
</protein>
<sequence length="285" mass="30246">MLVFPNQTEAVVALQPFPAILPGTAEFLKVQESYWNAQQRSVAPSAFFQPHTPEHVSVIVQEIVRAGLPFAIKGGGHSSNLGGSSTNDGVTIDLSRLDHMVIAEDKKTVRLGPGVRWGVLFKILDEQELAAAGGRDASVGVPGFLVGGGLSAWGAKHGWGSDSIVSADVVLADGTLVTADQQTHPDLLRALKGGGAHNFGVMTSVTITLYPCDGMWGGMQIVSDKSFPDLFGAIDHYAKNLAQDGKANLIVDIVHHNDPARFKDADLIALVQMAYCEPTPEPAVF</sequence>
<evidence type="ECO:0000256" key="3">
    <source>
        <dbReference type="ARBA" id="ARBA00022827"/>
    </source>
</evidence>
<organism evidence="6 7">
    <name type="scientific">Cercospora berteroae</name>
    <dbReference type="NCBI Taxonomy" id="357750"/>
    <lineage>
        <taxon>Eukaryota</taxon>
        <taxon>Fungi</taxon>
        <taxon>Dikarya</taxon>
        <taxon>Ascomycota</taxon>
        <taxon>Pezizomycotina</taxon>
        <taxon>Dothideomycetes</taxon>
        <taxon>Dothideomycetidae</taxon>
        <taxon>Mycosphaerellales</taxon>
        <taxon>Mycosphaerellaceae</taxon>
        <taxon>Cercospora</taxon>
    </lineage>
</organism>
<reference evidence="7" key="1">
    <citation type="journal article" date="2017" name="bioRxiv">
        <title>Conservation of a gene cluster reveals novel cercosporin biosynthetic mechanisms and extends production to the genus Colletotrichum.</title>
        <authorList>
            <person name="de Jonge R."/>
            <person name="Ebert M.K."/>
            <person name="Huitt-Roehl C.R."/>
            <person name="Pal P."/>
            <person name="Suttle J.C."/>
            <person name="Spanner R.E."/>
            <person name="Neubauer J.D."/>
            <person name="Jurick W.M.II."/>
            <person name="Stott K.A."/>
            <person name="Secor G.A."/>
            <person name="Thomma B.P.H.J."/>
            <person name="Van de Peer Y."/>
            <person name="Townsend C.A."/>
            <person name="Bolton M.D."/>
        </authorList>
    </citation>
    <scope>NUCLEOTIDE SEQUENCE [LARGE SCALE GENOMIC DNA]</scope>
    <source>
        <strain evidence="7">CBS538.71</strain>
    </source>
</reference>
<proteinExistence type="inferred from homology"/>
<dbReference type="PROSITE" id="PS51387">
    <property type="entry name" value="FAD_PCMH"/>
    <property type="match status" value="1"/>
</dbReference>
<dbReference type="PANTHER" id="PTHR42973:SF13">
    <property type="entry name" value="FAD-BINDING PCMH-TYPE DOMAIN-CONTAINING PROTEIN"/>
    <property type="match status" value="1"/>
</dbReference>
<dbReference type="InterPro" id="IPR006094">
    <property type="entry name" value="Oxid_FAD_bind_N"/>
</dbReference>
<dbReference type="InterPro" id="IPR016169">
    <property type="entry name" value="FAD-bd_PCMH_sub2"/>
</dbReference>
<keyword evidence="4" id="KW-0560">Oxidoreductase</keyword>
<evidence type="ECO:0000313" key="7">
    <source>
        <dbReference type="Proteomes" id="UP000237631"/>
    </source>
</evidence>
<comment type="similarity">
    <text evidence="1">Belongs to the oxygen-dependent FAD-linked oxidoreductase family.</text>
</comment>
<keyword evidence="3" id="KW-0274">FAD</keyword>
<accession>A0A2S6C040</accession>
<dbReference type="PANTHER" id="PTHR42973">
    <property type="entry name" value="BINDING OXIDOREDUCTASE, PUTATIVE (AFU_ORTHOLOGUE AFUA_1G17690)-RELATED"/>
    <property type="match status" value="1"/>
</dbReference>
<dbReference type="EMBL" id="PNEN01001605">
    <property type="protein sequence ID" value="PPJ53092.1"/>
    <property type="molecule type" value="Genomic_DNA"/>
</dbReference>
<dbReference type="InterPro" id="IPR050416">
    <property type="entry name" value="FAD-linked_Oxidoreductase"/>
</dbReference>
<keyword evidence="2" id="KW-0285">Flavoprotein</keyword>
<dbReference type="Proteomes" id="UP000237631">
    <property type="component" value="Unassembled WGS sequence"/>
</dbReference>
<dbReference type="Gene3D" id="3.30.465.10">
    <property type="match status" value="1"/>
</dbReference>
<evidence type="ECO:0000256" key="1">
    <source>
        <dbReference type="ARBA" id="ARBA00005466"/>
    </source>
</evidence>
<evidence type="ECO:0000313" key="6">
    <source>
        <dbReference type="EMBL" id="PPJ53092.1"/>
    </source>
</evidence>
<gene>
    <name evidence="6" type="ORF">CBER1_11652</name>
</gene>
<keyword evidence="7" id="KW-1185">Reference proteome</keyword>
<dbReference type="AlphaFoldDB" id="A0A2S6C040"/>
<evidence type="ECO:0000259" key="5">
    <source>
        <dbReference type="PROSITE" id="PS51387"/>
    </source>
</evidence>
<dbReference type="GO" id="GO:0071949">
    <property type="term" value="F:FAD binding"/>
    <property type="evidence" value="ECO:0007669"/>
    <property type="project" value="InterPro"/>
</dbReference>
<evidence type="ECO:0000256" key="2">
    <source>
        <dbReference type="ARBA" id="ARBA00022630"/>
    </source>
</evidence>
<evidence type="ECO:0000256" key="4">
    <source>
        <dbReference type="ARBA" id="ARBA00023002"/>
    </source>
</evidence>
<dbReference type="Pfam" id="PF01565">
    <property type="entry name" value="FAD_binding_4"/>
    <property type="match status" value="1"/>
</dbReference>